<reference evidence="2 3" key="2">
    <citation type="submission" date="2024-05" db="EMBL/GenBank/DDBJ databases">
        <authorList>
            <person name="Chen Y."/>
            <person name="Shah S."/>
            <person name="Dougan E. K."/>
            <person name="Thang M."/>
            <person name="Chan C."/>
        </authorList>
    </citation>
    <scope>NUCLEOTIDE SEQUENCE [LARGE SCALE GENOMIC DNA]</scope>
</reference>
<evidence type="ECO:0000313" key="1">
    <source>
        <dbReference type="EMBL" id="CAI4001895.1"/>
    </source>
</evidence>
<reference evidence="1" key="1">
    <citation type="submission" date="2022-10" db="EMBL/GenBank/DDBJ databases">
        <authorList>
            <person name="Chen Y."/>
            <person name="Dougan E. K."/>
            <person name="Chan C."/>
            <person name="Rhodes N."/>
            <person name="Thang M."/>
        </authorList>
    </citation>
    <scope>NUCLEOTIDE SEQUENCE</scope>
</reference>
<evidence type="ECO:0000313" key="2">
    <source>
        <dbReference type="EMBL" id="CAL4789207.1"/>
    </source>
</evidence>
<dbReference type="Proteomes" id="UP001152797">
    <property type="component" value="Unassembled WGS sequence"/>
</dbReference>
<comment type="caution">
    <text evidence="1">The sequence shown here is derived from an EMBL/GenBank/DDBJ whole genome shotgun (WGS) entry which is preliminary data.</text>
</comment>
<organism evidence="1">
    <name type="scientific">Cladocopium goreaui</name>
    <dbReference type="NCBI Taxonomy" id="2562237"/>
    <lineage>
        <taxon>Eukaryota</taxon>
        <taxon>Sar</taxon>
        <taxon>Alveolata</taxon>
        <taxon>Dinophyceae</taxon>
        <taxon>Suessiales</taxon>
        <taxon>Symbiodiniaceae</taxon>
        <taxon>Cladocopium</taxon>
    </lineage>
</organism>
<dbReference type="AlphaFoldDB" id="A0A9P1D270"/>
<dbReference type="EMBL" id="CAMXCT020003004">
    <property type="protein sequence ID" value="CAL1155270.1"/>
    <property type="molecule type" value="Genomic_DNA"/>
</dbReference>
<dbReference type="EMBL" id="CAMXCT030003004">
    <property type="protein sequence ID" value="CAL4789207.1"/>
    <property type="molecule type" value="Genomic_DNA"/>
</dbReference>
<gene>
    <name evidence="1" type="ORF">C1SCF055_LOCUS27895</name>
</gene>
<accession>A0A9P1D270</accession>
<protein>
    <submittedName>
        <fullName evidence="2">CCHC-type domain-containing protein</fullName>
    </submittedName>
</protein>
<name>A0A9P1D270_9DINO</name>
<dbReference type="EMBL" id="CAMXCT010003004">
    <property type="protein sequence ID" value="CAI4001895.1"/>
    <property type="molecule type" value="Genomic_DNA"/>
</dbReference>
<keyword evidence="3" id="KW-1185">Reference proteome</keyword>
<sequence length="191" mass="21606">MSSLSQRLKELQVPGETAKFDFSHLSLSQLEETKVDFGQAHVGRTYREMWLNHQEWLLWFAGRYEKSGKESHQKILHYVQLMVERADVSGTRIPVHKGVPSSVKIEKLKAKAWPQKLAQPPNETISVWDATEMEEFEMYGDEIEAGMSVVAATEGPSPNVAQLEARMLSMENALSQILLALENIQPATEPQ</sequence>
<evidence type="ECO:0000313" key="3">
    <source>
        <dbReference type="Proteomes" id="UP001152797"/>
    </source>
</evidence>
<proteinExistence type="predicted"/>